<dbReference type="RefSeq" id="WP_188396069.1">
    <property type="nucleotide sequence ID" value="NZ_BMCG01000003.1"/>
</dbReference>
<dbReference type="GO" id="GO:0043565">
    <property type="term" value="F:sequence-specific DNA binding"/>
    <property type="evidence" value="ECO:0007669"/>
    <property type="project" value="InterPro"/>
</dbReference>
<dbReference type="SMART" id="SM00344">
    <property type="entry name" value="HTH_ASNC"/>
    <property type="match status" value="1"/>
</dbReference>
<evidence type="ECO:0000256" key="1">
    <source>
        <dbReference type="ARBA" id="ARBA00023015"/>
    </source>
</evidence>
<dbReference type="PANTHER" id="PTHR30154">
    <property type="entry name" value="LEUCINE-RESPONSIVE REGULATORY PROTEIN"/>
    <property type="match status" value="1"/>
</dbReference>
<dbReference type="GO" id="GO:0043200">
    <property type="term" value="P:response to amino acid"/>
    <property type="evidence" value="ECO:0007669"/>
    <property type="project" value="TreeGrafter"/>
</dbReference>
<organism evidence="5 6">
    <name type="scientific">Oxalicibacterium flavum</name>
    <dbReference type="NCBI Taxonomy" id="179467"/>
    <lineage>
        <taxon>Bacteria</taxon>
        <taxon>Pseudomonadati</taxon>
        <taxon>Pseudomonadota</taxon>
        <taxon>Betaproteobacteria</taxon>
        <taxon>Burkholderiales</taxon>
        <taxon>Oxalobacteraceae</taxon>
        <taxon>Oxalicibacterium</taxon>
    </lineage>
</organism>
<dbReference type="EMBL" id="BMCG01000003">
    <property type="protein sequence ID" value="GGC10907.1"/>
    <property type="molecule type" value="Genomic_DNA"/>
</dbReference>
<dbReference type="PANTHER" id="PTHR30154:SF34">
    <property type="entry name" value="TRANSCRIPTIONAL REGULATOR AZLB"/>
    <property type="match status" value="1"/>
</dbReference>
<dbReference type="PROSITE" id="PS50956">
    <property type="entry name" value="HTH_ASNC_2"/>
    <property type="match status" value="1"/>
</dbReference>
<reference evidence="5" key="1">
    <citation type="journal article" date="2014" name="Int. J. Syst. Evol. Microbiol.">
        <title>Complete genome sequence of Corynebacterium casei LMG S-19264T (=DSM 44701T), isolated from a smear-ripened cheese.</title>
        <authorList>
            <consortium name="US DOE Joint Genome Institute (JGI-PGF)"/>
            <person name="Walter F."/>
            <person name="Albersmeier A."/>
            <person name="Kalinowski J."/>
            <person name="Ruckert C."/>
        </authorList>
    </citation>
    <scope>NUCLEOTIDE SEQUENCE</scope>
    <source>
        <strain evidence="5">CCM 7086</strain>
    </source>
</reference>
<evidence type="ECO:0000259" key="4">
    <source>
        <dbReference type="PROSITE" id="PS50956"/>
    </source>
</evidence>
<dbReference type="Gene3D" id="1.10.10.10">
    <property type="entry name" value="Winged helix-like DNA-binding domain superfamily/Winged helix DNA-binding domain"/>
    <property type="match status" value="1"/>
</dbReference>
<dbReference type="PROSITE" id="PS00519">
    <property type="entry name" value="HTH_ASNC_1"/>
    <property type="match status" value="1"/>
</dbReference>
<evidence type="ECO:0000313" key="6">
    <source>
        <dbReference type="Proteomes" id="UP000620266"/>
    </source>
</evidence>
<accession>A0A8J2UL53</accession>
<dbReference type="InterPro" id="IPR036390">
    <property type="entry name" value="WH_DNA-bd_sf"/>
</dbReference>
<dbReference type="InterPro" id="IPR019888">
    <property type="entry name" value="Tscrpt_reg_AsnC-like"/>
</dbReference>
<protein>
    <submittedName>
        <fullName evidence="5">AsnC family transcriptional regulator</fullName>
    </submittedName>
</protein>
<evidence type="ECO:0000313" key="5">
    <source>
        <dbReference type="EMBL" id="GGC10907.1"/>
    </source>
</evidence>
<reference evidence="5" key="2">
    <citation type="submission" date="2020-09" db="EMBL/GenBank/DDBJ databases">
        <authorList>
            <person name="Sun Q."/>
            <person name="Sedlacek I."/>
        </authorList>
    </citation>
    <scope>NUCLEOTIDE SEQUENCE</scope>
    <source>
        <strain evidence="5">CCM 7086</strain>
    </source>
</reference>
<dbReference type="SUPFAM" id="SSF46785">
    <property type="entry name" value="Winged helix' DNA-binding domain"/>
    <property type="match status" value="1"/>
</dbReference>
<comment type="caution">
    <text evidence="5">The sequence shown here is derived from an EMBL/GenBank/DDBJ whole genome shotgun (WGS) entry which is preliminary data.</text>
</comment>
<proteinExistence type="predicted"/>
<sequence length="156" mass="17941">MKVLDNYDLQLLQLLQENCRIPQAELGERVNLSAAAVNRRIKRMTDDGIIEGFTAQIRPDALGHPLTVIVEVVVESERIDLHDTMRKSFRKCPNVQQCYYVTGESAFVLIMAVRDMAQYTQLTRELFFENNNVKRFKSMVAMERVKFGTQIPVTSD</sequence>
<gene>
    <name evidence="5" type="ORF">GCM10007205_20120</name>
</gene>
<dbReference type="InterPro" id="IPR019887">
    <property type="entry name" value="Tscrpt_reg_AsnC/Lrp_C"/>
</dbReference>
<dbReference type="Pfam" id="PF13412">
    <property type="entry name" value="HTH_24"/>
    <property type="match status" value="1"/>
</dbReference>
<dbReference type="Gene3D" id="3.30.70.920">
    <property type="match status" value="1"/>
</dbReference>
<keyword evidence="6" id="KW-1185">Reference proteome</keyword>
<keyword evidence="3" id="KW-0804">Transcription</keyword>
<dbReference type="Pfam" id="PF01037">
    <property type="entry name" value="AsnC_trans_reg"/>
    <property type="match status" value="1"/>
</dbReference>
<dbReference type="AlphaFoldDB" id="A0A8J2UL53"/>
<dbReference type="InterPro" id="IPR011008">
    <property type="entry name" value="Dimeric_a/b-barrel"/>
</dbReference>
<evidence type="ECO:0000256" key="3">
    <source>
        <dbReference type="ARBA" id="ARBA00023163"/>
    </source>
</evidence>
<keyword evidence="1" id="KW-0805">Transcription regulation</keyword>
<dbReference type="InterPro" id="IPR000485">
    <property type="entry name" value="AsnC-type_HTH_dom"/>
</dbReference>
<dbReference type="PRINTS" id="PR00033">
    <property type="entry name" value="HTHASNC"/>
</dbReference>
<evidence type="ECO:0000256" key="2">
    <source>
        <dbReference type="ARBA" id="ARBA00023125"/>
    </source>
</evidence>
<dbReference type="SUPFAM" id="SSF54909">
    <property type="entry name" value="Dimeric alpha+beta barrel"/>
    <property type="match status" value="1"/>
</dbReference>
<name>A0A8J2UL53_9BURK</name>
<feature type="domain" description="HTH asnC-type" evidence="4">
    <location>
        <begin position="4"/>
        <end position="65"/>
    </location>
</feature>
<keyword evidence="2" id="KW-0238">DNA-binding</keyword>
<dbReference type="InterPro" id="IPR019885">
    <property type="entry name" value="Tscrpt_reg_HTH_AsnC-type_CS"/>
</dbReference>
<dbReference type="GO" id="GO:0005829">
    <property type="term" value="C:cytosol"/>
    <property type="evidence" value="ECO:0007669"/>
    <property type="project" value="TreeGrafter"/>
</dbReference>
<dbReference type="Proteomes" id="UP000620266">
    <property type="component" value="Unassembled WGS sequence"/>
</dbReference>
<dbReference type="InterPro" id="IPR036388">
    <property type="entry name" value="WH-like_DNA-bd_sf"/>
</dbReference>